<evidence type="ECO:0000256" key="1">
    <source>
        <dbReference type="SAM" id="MobiDB-lite"/>
    </source>
</evidence>
<reference evidence="2 3" key="1">
    <citation type="submission" date="2015-09" db="EMBL/GenBank/DDBJ databases">
        <title>Atta colombica WGS genome.</title>
        <authorList>
            <person name="Nygaard S."/>
            <person name="Hu H."/>
            <person name="Boomsma J."/>
            <person name="Zhang G."/>
        </authorList>
    </citation>
    <scope>NUCLEOTIDE SEQUENCE [LARGE SCALE GENOMIC DNA]</scope>
    <source>
        <strain evidence="2">Treedump-2</strain>
        <tissue evidence="2">Whole body</tissue>
    </source>
</reference>
<evidence type="ECO:0000313" key="3">
    <source>
        <dbReference type="Proteomes" id="UP000078540"/>
    </source>
</evidence>
<proteinExistence type="predicted"/>
<dbReference type="Proteomes" id="UP000078540">
    <property type="component" value="Unassembled WGS sequence"/>
</dbReference>
<accession>A0A195BU33</accession>
<feature type="compositionally biased region" description="Polar residues" evidence="1">
    <location>
        <begin position="12"/>
        <end position="22"/>
    </location>
</feature>
<evidence type="ECO:0000313" key="2">
    <source>
        <dbReference type="EMBL" id="KYM92124.1"/>
    </source>
</evidence>
<organism evidence="2 3">
    <name type="scientific">Atta colombica</name>
    <dbReference type="NCBI Taxonomy" id="520822"/>
    <lineage>
        <taxon>Eukaryota</taxon>
        <taxon>Metazoa</taxon>
        <taxon>Ecdysozoa</taxon>
        <taxon>Arthropoda</taxon>
        <taxon>Hexapoda</taxon>
        <taxon>Insecta</taxon>
        <taxon>Pterygota</taxon>
        <taxon>Neoptera</taxon>
        <taxon>Endopterygota</taxon>
        <taxon>Hymenoptera</taxon>
        <taxon>Apocrita</taxon>
        <taxon>Aculeata</taxon>
        <taxon>Formicoidea</taxon>
        <taxon>Formicidae</taxon>
        <taxon>Myrmicinae</taxon>
        <taxon>Atta</taxon>
    </lineage>
</organism>
<name>A0A195BU33_9HYME</name>
<keyword evidence="3" id="KW-1185">Reference proteome</keyword>
<dbReference type="AlphaFoldDB" id="A0A195BU33"/>
<feature type="region of interest" description="Disordered" evidence="1">
    <location>
        <begin position="1"/>
        <end position="38"/>
    </location>
</feature>
<dbReference type="EMBL" id="KQ976403">
    <property type="protein sequence ID" value="KYM92124.1"/>
    <property type="molecule type" value="Genomic_DNA"/>
</dbReference>
<gene>
    <name evidence="2" type="ORF">ALC53_01187</name>
</gene>
<protein>
    <submittedName>
        <fullName evidence="2">Uncharacterized protein</fullName>
    </submittedName>
</protein>
<sequence>MHSRPLTAKQVLRSNVDTSSNASEDKRRPVSSRVTDSRPVISDEVASFEKLNASHEDPALRFSIMQAQEKVQLPRR</sequence>